<dbReference type="OrthoDB" id="5638848at2"/>
<accession>A0A3S3R972</accession>
<evidence type="ECO:0000313" key="3">
    <source>
        <dbReference type="Proteomes" id="UP000284120"/>
    </source>
</evidence>
<reference evidence="2 3" key="1">
    <citation type="submission" date="2018-06" db="EMBL/GenBank/DDBJ databases">
        <title>Pedobacter endophyticus sp. nov., an endophytic bacterium isolated from a leaf of Triticum aestivum.</title>
        <authorList>
            <person name="Zhang L."/>
        </authorList>
    </citation>
    <scope>NUCLEOTIDE SEQUENCE [LARGE SCALE GENOMIC DNA]</scope>
    <source>
        <strain evidence="2 3">CM134L-2</strain>
    </source>
</reference>
<organism evidence="2 3">
    <name type="scientific">Pedobacter chitinilyticus</name>
    <dbReference type="NCBI Taxonomy" id="2233776"/>
    <lineage>
        <taxon>Bacteria</taxon>
        <taxon>Pseudomonadati</taxon>
        <taxon>Bacteroidota</taxon>
        <taxon>Sphingobacteriia</taxon>
        <taxon>Sphingobacteriales</taxon>
        <taxon>Sphingobacteriaceae</taxon>
        <taxon>Pedobacter</taxon>
    </lineage>
</organism>
<dbReference type="SUPFAM" id="SSF52540">
    <property type="entry name" value="P-loop containing nucleoside triphosphate hydrolases"/>
    <property type="match status" value="1"/>
</dbReference>
<evidence type="ECO:0000259" key="1">
    <source>
        <dbReference type="Pfam" id="PF13521"/>
    </source>
</evidence>
<dbReference type="InterPro" id="IPR038727">
    <property type="entry name" value="NadR/Ttd14_AAA_dom"/>
</dbReference>
<dbReference type="AlphaFoldDB" id="A0A3S3R972"/>
<sequence>MHTNLFVITGGPGVGKTTLINELKDAGFLVVEEDARKIIQQQMLKDGDALPWKNKTLYAKLMLEASVSSYQAIKEMQRSKPVFFDRGILDAICYMNMEKIPIPPAMKAMALAHSYTSKVFILPPWEEIYKTDKERKQTWEEAVFTFKRMKETYLSYGYEVIEVPKATVGLRRAFIEKEIETF</sequence>
<dbReference type="Gene3D" id="3.40.50.300">
    <property type="entry name" value="P-loop containing nucleotide triphosphate hydrolases"/>
    <property type="match status" value="1"/>
</dbReference>
<dbReference type="InterPro" id="IPR027417">
    <property type="entry name" value="P-loop_NTPase"/>
</dbReference>
<dbReference type="Pfam" id="PF13521">
    <property type="entry name" value="AAA_28"/>
    <property type="match status" value="1"/>
</dbReference>
<gene>
    <name evidence="2" type="ORF">DPV69_05860</name>
</gene>
<name>A0A3S3R972_9SPHI</name>
<protein>
    <submittedName>
        <fullName evidence="2">ATPase</fullName>
    </submittedName>
</protein>
<feature type="domain" description="NadR/Ttd14 AAA" evidence="1">
    <location>
        <begin position="6"/>
        <end position="168"/>
    </location>
</feature>
<keyword evidence="3" id="KW-1185">Reference proteome</keyword>
<dbReference type="RefSeq" id="WP_113646336.1">
    <property type="nucleotide sequence ID" value="NZ_QMHN01000001.1"/>
</dbReference>
<dbReference type="Proteomes" id="UP000284120">
    <property type="component" value="Unassembled WGS sequence"/>
</dbReference>
<proteinExistence type="predicted"/>
<dbReference type="EMBL" id="SAYW01000001">
    <property type="protein sequence ID" value="RWU10855.1"/>
    <property type="molecule type" value="Genomic_DNA"/>
</dbReference>
<evidence type="ECO:0000313" key="2">
    <source>
        <dbReference type="EMBL" id="RWU10855.1"/>
    </source>
</evidence>
<comment type="caution">
    <text evidence="2">The sequence shown here is derived from an EMBL/GenBank/DDBJ whole genome shotgun (WGS) entry which is preliminary data.</text>
</comment>